<dbReference type="AlphaFoldDB" id="A0A251TJ88"/>
<organism evidence="5 6">
    <name type="scientific">Helianthus annuus</name>
    <name type="common">Common sunflower</name>
    <dbReference type="NCBI Taxonomy" id="4232"/>
    <lineage>
        <taxon>Eukaryota</taxon>
        <taxon>Viridiplantae</taxon>
        <taxon>Streptophyta</taxon>
        <taxon>Embryophyta</taxon>
        <taxon>Tracheophyta</taxon>
        <taxon>Spermatophyta</taxon>
        <taxon>Magnoliopsida</taxon>
        <taxon>eudicotyledons</taxon>
        <taxon>Gunneridae</taxon>
        <taxon>Pentapetalae</taxon>
        <taxon>asterids</taxon>
        <taxon>campanulids</taxon>
        <taxon>Asterales</taxon>
        <taxon>Asteraceae</taxon>
        <taxon>Asteroideae</taxon>
        <taxon>Heliantheae alliance</taxon>
        <taxon>Heliantheae</taxon>
        <taxon>Helianthus</taxon>
    </lineage>
</organism>
<feature type="compositionally biased region" description="Low complexity" evidence="1">
    <location>
        <begin position="292"/>
        <end position="307"/>
    </location>
</feature>
<dbReference type="InterPro" id="IPR057670">
    <property type="entry name" value="SH3_retrovirus"/>
</dbReference>
<dbReference type="Pfam" id="PF14244">
    <property type="entry name" value="Retrotran_gag_3"/>
    <property type="match status" value="1"/>
</dbReference>
<dbReference type="PANTHER" id="PTHR11439">
    <property type="entry name" value="GAG-POL-RELATED RETROTRANSPOSON"/>
    <property type="match status" value="1"/>
</dbReference>
<dbReference type="InParanoid" id="A0A251TJ88"/>
<keyword evidence="5" id="KW-0695">RNA-directed DNA polymerase</keyword>
<dbReference type="Pfam" id="PF07727">
    <property type="entry name" value="RVT_2"/>
    <property type="match status" value="1"/>
</dbReference>
<evidence type="ECO:0000313" key="6">
    <source>
        <dbReference type="Proteomes" id="UP000215914"/>
    </source>
</evidence>
<sequence length="1071" mass="120543">MPDTAPSTSQTLISKLDIGDPLYLHPSDSSSLTIVSIKLKGTENYAVWSSAMKLALEAKNKYGFIDGKVEKSKDDAILAAQWDRCNSVVLTWLLNSISEELFLGQVFSKLASEVWTDLKESFDKIDGSVVYDLYKKINCISQNGSTVAEYYNRLTTMWKQFDAMLQLPSCSCQAAKDYNDFSALIKLMQFLMGLDDVYQPVRTNILTRESFPSVKVAFSIVSREESHRLSSNGTKSQNVSFISKASQSFDNKKRSTRGPNNLKCSHCNMLGHTIDRCFEIIGYPSGFRRRNNNNTNNNSSNRVNSTSDSKSKKVLMSGRQDSGLYVVGNNGLLPSSVLNSRSPFEVMFGFKPSLSHLRNFGCLCFSTVLNDPDKFAFHADKCVFLGYSNIKKGYKVWILDNKKIYFSRDVKFYENIYPFKLKTIGNQGKVFELNLNHLNFFDIITSEVPNMPNDEEGISGAHDPVSDDQQPLSPSTSAPVSGVEPGQQTEQAGSSGVGNSGRAEDTSGSHDDTVQSEGTPYIRRSSRNVNLPKRFDEYIVEGKVKYGIEKSVNYSSLSCDNLCFVSNLNKTCEPACFADAIKDPRWVDAMNKEMEALYRNGTWVLVELPKDRKAIGCKWIYKIKYKSNGEVERFKARLVAKGYSQREGIDFGETFSPVVKMVTIRCVLSLAVKNNWQIYQLDINNAFLYGSITEDVYMKLPPGYFPESETRVCKLVKSLYGLKQAPRKWNEKLNETLFKMGFVQSLCDHSMYILSVKSVFVVLLVYVDDIIVTGNSDVEIVKIKKQLSDSFQIKDFGMLKYFLGIEVLYVNDGICLNQRKYCLELLSEFGYLGVKPVSTPIEQSHIIANKLSLNQNVVKDHELSEVDCYAVQFLSQFMHSPQECHLQIALRLLKYLKLSPGKGVLFKKENDFVLKGFVDSDWAKCLATRKSVTGYGIFLGSSLISWKSKKQSVVARSTAEAEYRAMCSASCEVVWILNVLKELNVDYKLPVQLFCDSQSAISIAFNPVFHERTKHFEIDLHFLREKIANGVIVPEKVTSEDQLADLFTKGLNSLQHDSLCGKLGMLDLFAG</sequence>
<evidence type="ECO:0000313" key="5">
    <source>
        <dbReference type="EMBL" id="OTG10849.1"/>
    </source>
</evidence>
<dbReference type="GO" id="GO:0003964">
    <property type="term" value="F:RNA-directed DNA polymerase activity"/>
    <property type="evidence" value="ECO:0007669"/>
    <property type="project" value="UniProtKB-KW"/>
</dbReference>
<keyword evidence="6" id="KW-1185">Reference proteome</keyword>
<protein>
    <submittedName>
        <fullName evidence="5">Putative reverse transcriptase, RNA-dependent DNA polymerase, Gag-polypeptide of LTR copia-type</fullName>
    </submittedName>
</protein>
<dbReference type="InterPro" id="IPR013103">
    <property type="entry name" value="RVT_2"/>
</dbReference>
<dbReference type="InterPro" id="IPR029472">
    <property type="entry name" value="Copia-like_N"/>
</dbReference>
<dbReference type="SUPFAM" id="SSF56672">
    <property type="entry name" value="DNA/RNA polymerases"/>
    <property type="match status" value="1"/>
</dbReference>
<dbReference type="Proteomes" id="UP000215914">
    <property type="component" value="Chromosome 10"/>
</dbReference>
<proteinExistence type="predicted"/>
<name>A0A251TJ88_HELAN</name>
<dbReference type="CDD" id="cd09272">
    <property type="entry name" value="RNase_HI_RT_Ty1"/>
    <property type="match status" value="1"/>
</dbReference>
<feature type="region of interest" description="Disordered" evidence="1">
    <location>
        <begin position="289"/>
        <end position="313"/>
    </location>
</feature>
<reference evidence="6" key="1">
    <citation type="journal article" date="2017" name="Nature">
        <title>The sunflower genome provides insights into oil metabolism, flowering and Asterid evolution.</title>
        <authorList>
            <person name="Badouin H."/>
            <person name="Gouzy J."/>
            <person name="Grassa C.J."/>
            <person name="Murat F."/>
            <person name="Staton S.E."/>
            <person name="Cottret L."/>
            <person name="Lelandais-Briere C."/>
            <person name="Owens G.L."/>
            <person name="Carrere S."/>
            <person name="Mayjonade B."/>
            <person name="Legrand L."/>
            <person name="Gill N."/>
            <person name="Kane N.C."/>
            <person name="Bowers J.E."/>
            <person name="Hubner S."/>
            <person name="Bellec A."/>
            <person name="Berard A."/>
            <person name="Berges H."/>
            <person name="Blanchet N."/>
            <person name="Boniface M.C."/>
            <person name="Brunel D."/>
            <person name="Catrice O."/>
            <person name="Chaidir N."/>
            <person name="Claudel C."/>
            <person name="Donnadieu C."/>
            <person name="Faraut T."/>
            <person name="Fievet G."/>
            <person name="Helmstetter N."/>
            <person name="King M."/>
            <person name="Knapp S.J."/>
            <person name="Lai Z."/>
            <person name="Le Paslier M.C."/>
            <person name="Lippi Y."/>
            <person name="Lorenzon L."/>
            <person name="Mandel J.R."/>
            <person name="Marage G."/>
            <person name="Marchand G."/>
            <person name="Marquand E."/>
            <person name="Bret-Mestries E."/>
            <person name="Morien E."/>
            <person name="Nambeesan S."/>
            <person name="Nguyen T."/>
            <person name="Pegot-Espagnet P."/>
            <person name="Pouilly N."/>
            <person name="Raftis F."/>
            <person name="Sallet E."/>
            <person name="Schiex T."/>
            <person name="Thomas J."/>
            <person name="Vandecasteele C."/>
            <person name="Vares D."/>
            <person name="Vear F."/>
            <person name="Vautrin S."/>
            <person name="Crespi M."/>
            <person name="Mangin B."/>
            <person name="Burke J.M."/>
            <person name="Salse J."/>
            <person name="Munos S."/>
            <person name="Vincourt P."/>
            <person name="Rieseberg L.H."/>
            <person name="Langlade N.B."/>
        </authorList>
    </citation>
    <scope>NUCLEOTIDE SEQUENCE [LARGE SCALE GENOMIC DNA]</scope>
    <source>
        <strain evidence="6">cv. SF193</strain>
    </source>
</reference>
<keyword evidence="5" id="KW-0548">Nucleotidyltransferase</keyword>
<dbReference type="PANTHER" id="PTHR11439:SF508">
    <property type="entry name" value="RNA-DIRECTED DNA POLYMERASE"/>
    <property type="match status" value="1"/>
</dbReference>
<dbReference type="EMBL" id="CM007899">
    <property type="protein sequence ID" value="OTG10849.1"/>
    <property type="molecule type" value="Genomic_DNA"/>
</dbReference>
<feature type="domain" description="Retroviral polymerase SH3-like" evidence="4">
    <location>
        <begin position="362"/>
        <end position="421"/>
    </location>
</feature>
<evidence type="ECO:0000256" key="1">
    <source>
        <dbReference type="SAM" id="MobiDB-lite"/>
    </source>
</evidence>
<evidence type="ECO:0000259" key="4">
    <source>
        <dbReference type="Pfam" id="PF25597"/>
    </source>
</evidence>
<dbReference type="Pfam" id="PF25597">
    <property type="entry name" value="SH3_retrovirus"/>
    <property type="match status" value="1"/>
</dbReference>
<feature type="domain" description="Reverse transcriptase Ty1/copia-type" evidence="2">
    <location>
        <begin position="600"/>
        <end position="842"/>
    </location>
</feature>
<evidence type="ECO:0000259" key="2">
    <source>
        <dbReference type="Pfam" id="PF07727"/>
    </source>
</evidence>
<evidence type="ECO:0000259" key="3">
    <source>
        <dbReference type="Pfam" id="PF14244"/>
    </source>
</evidence>
<feature type="compositionally biased region" description="Basic and acidic residues" evidence="1">
    <location>
        <begin position="502"/>
        <end position="513"/>
    </location>
</feature>
<gene>
    <name evidence="5" type="ORF">HannXRQ_Chr10g0292201</name>
</gene>
<feature type="region of interest" description="Disordered" evidence="1">
    <location>
        <begin position="452"/>
        <end position="525"/>
    </location>
</feature>
<feature type="compositionally biased region" description="Polar residues" evidence="1">
    <location>
        <begin position="467"/>
        <end position="479"/>
    </location>
</feature>
<keyword evidence="5" id="KW-0808">Transferase</keyword>
<dbReference type="InterPro" id="IPR043502">
    <property type="entry name" value="DNA/RNA_pol_sf"/>
</dbReference>
<feature type="domain" description="Retrotransposon Copia-like N-terminal" evidence="3">
    <location>
        <begin position="25"/>
        <end position="71"/>
    </location>
</feature>
<dbReference type="STRING" id="4232.A0A251TJ88"/>
<accession>A0A251TJ88</accession>